<evidence type="ECO:0000256" key="8">
    <source>
        <dbReference type="ARBA" id="ARBA00023136"/>
    </source>
</evidence>
<keyword evidence="6 9" id="KW-0560">Oxidoreductase</keyword>
<dbReference type="PANTHER" id="PTHR24282">
    <property type="entry name" value="CYTOCHROME P450 FAMILY MEMBER"/>
    <property type="match status" value="1"/>
</dbReference>
<dbReference type="Pfam" id="PF00067">
    <property type="entry name" value="p450"/>
    <property type="match status" value="1"/>
</dbReference>
<gene>
    <name evidence="11" type="ORF">CSSPTR1EN2_LOCUS3062</name>
</gene>
<accession>A0ABP0TJM2</accession>
<keyword evidence="9" id="KW-0503">Monooxygenase</keyword>
<evidence type="ECO:0000256" key="4">
    <source>
        <dbReference type="ARBA" id="ARBA00022723"/>
    </source>
</evidence>
<proteinExistence type="inferred from homology"/>
<reference evidence="11" key="1">
    <citation type="submission" date="2024-02" db="EMBL/GenBank/DDBJ databases">
        <authorList>
            <consortium name="ELIXIR-Norway"/>
            <consortium name="Elixir Norway"/>
        </authorList>
    </citation>
    <scope>NUCLEOTIDE SEQUENCE</scope>
</reference>
<comment type="subcellular location">
    <subcellularLocation>
        <location evidence="1">Membrane</location>
    </subcellularLocation>
</comment>
<evidence type="ECO:0008006" key="13">
    <source>
        <dbReference type="Google" id="ProtNLM"/>
    </source>
</evidence>
<comment type="similarity">
    <text evidence="9">Belongs to the cytochrome P450 family.</text>
</comment>
<dbReference type="PROSITE" id="PS00086">
    <property type="entry name" value="CYTOCHROME_P450"/>
    <property type="match status" value="1"/>
</dbReference>
<evidence type="ECO:0000256" key="9">
    <source>
        <dbReference type="RuleBase" id="RU000461"/>
    </source>
</evidence>
<name>A0ABP0TJM2_9BRYO</name>
<evidence type="ECO:0000256" key="10">
    <source>
        <dbReference type="SAM" id="Phobius"/>
    </source>
</evidence>
<keyword evidence="5 10" id="KW-1133">Transmembrane helix</keyword>
<evidence type="ECO:0000256" key="3">
    <source>
        <dbReference type="ARBA" id="ARBA00022692"/>
    </source>
</evidence>
<dbReference type="PANTHER" id="PTHR24282:SF211">
    <property type="entry name" value="CYTOCHROME P450-RELATED"/>
    <property type="match status" value="1"/>
</dbReference>
<keyword evidence="12" id="KW-1185">Reference proteome</keyword>
<evidence type="ECO:0000256" key="5">
    <source>
        <dbReference type="ARBA" id="ARBA00022989"/>
    </source>
</evidence>
<keyword evidence="8 10" id="KW-0472">Membrane</keyword>
<keyword evidence="3 10" id="KW-0812">Transmembrane</keyword>
<dbReference type="InterPro" id="IPR050665">
    <property type="entry name" value="Cytochrome_P450_Monooxygen"/>
</dbReference>
<dbReference type="PRINTS" id="PR00385">
    <property type="entry name" value="P450"/>
</dbReference>
<evidence type="ECO:0000313" key="12">
    <source>
        <dbReference type="Proteomes" id="UP001497512"/>
    </source>
</evidence>
<keyword evidence="4 9" id="KW-0479">Metal-binding</keyword>
<feature type="transmembrane region" description="Helical" evidence="10">
    <location>
        <begin position="14"/>
        <end position="39"/>
    </location>
</feature>
<evidence type="ECO:0000313" key="11">
    <source>
        <dbReference type="EMBL" id="CAK9195672.1"/>
    </source>
</evidence>
<dbReference type="InterPro" id="IPR001128">
    <property type="entry name" value="Cyt_P450"/>
</dbReference>
<evidence type="ECO:0000256" key="1">
    <source>
        <dbReference type="ARBA" id="ARBA00004370"/>
    </source>
</evidence>
<dbReference type="Gene3D" id="1.10.630.10">
    <property type="entry name" value="Cytochrome P450"/>
    <property type="match status" value="1"/>
</dbReference>
<evidence type="ECO:0000256" key="7">
    <source>
        <dbReference type="ARBA" id="ARBA00023004"/>
    </source>
</evidence>
<dbReference type="PRINTS" id="PR00463">
    <property type="entry name" value="EP450I"/>
</dbReference>
<protein>
    <recommendedName>
        <fullName evidence="13">Cytochrome P450</fullName>
    </recommendedName>
</protein>
<dbReference type="InterPro" id="IPR036396">
    <property type="entry name" value="Cyt_P450_sf"/>
</dbReference>
<dbReference type="Proteomes" id="UP001497512">
    <property type="component" value="Chromosome 11"/>
</dbReference>
<dbReference type="InterPro" id="IPR017972">
    <property type="entry name" value="Cyt_P450_CS"/>
</dbReference>
<keyword evidence="2 9" id="KW-0349">Heme</keyword>
<organism evidence="11 12">
    <name type="scientific">Sphagnum troendelagicum</name>
    <dbReference type="NCBI Taxonomy" id="128251"/>
    <lineage>
        <taxon>Eukaryota</taxon>
        <taxon>Viridiplantae</taxon>
        <taxon>Streptophyta</taxon>
        <taxon>Embryophyta</taxon>
        <taxon>Bryophyta</taxon>
        <taxon>Sphagnophytina</taxon>
        <taxon>Sphagnopsida</taxon>
        <taxon>Sphagnales</taxon>
        <taxon>Sphagnaceae</taxon>
        <taxon>Sphagnum</taxon>
    </lineage>
</organism>
<sequence>MELIQGQVITWRSLALVVTTLVLVAIFHNVCSLIMYFWWTPRRLRGIMEKQGWKGPKTFHILAGNMHEIMKFRDEELSKDLALRNFDTGSRILPQYVLYSQKYGDKFFYSYGPIFKIVVTDPNLVKEILTNKLYYKESLNIMIKLAFFGKGLFTLNGRNWIERRQIMEPSFHHEALKGMVNTMVKATTLVLDTWEKKIQDAGGSTELEVNNDMGIITSSVISRTTFGNNYKEGQQMFEQMEALVQLLTKAFANPFFFLPGYRFFPTPSNRKISKLIHKNEKILKQIIQIRQEQARVDESFCAKDILDLMMSTNSNNKNKKVIDGTTSQLNIQNLVDECKTLFLAGYATTSSFLTWTMLLLAEYPEWQERARSEIREVCNFNNDIDATKLNQMKIVGMILNEVHRLFPILPQLTRVASKDMQLGDIFVPKGLVLEIPVFHMHHDPKLWGENVMEFDPNRFTNGVSKACQHQQSFIPFSGGPRYCLGQNFSLMESKVVVASVLSRFKLSVSPSYKHCPENLFLHSPKFGVQLIIKKLDT</sequence>
<dbReference type="EMBL" id="OZ019903">
    <property type="protein sequence ID" value="CAK9195672.1"/>
    <property type="molecule type" value="Genomic_DNA"/>
</dbReference>
<dbReference type="InterPro" id="IPR002401">
    <property type="entry name" value="Cyt_P450_E_grp-I"/>
</dbReference>
<keyword evidence="7 9" id="KW-0408">Iron</keyword>
<evidence type="ECO:0000256" key="2">
    <source>
        <dbReference type="ARBA" id="ARBA00022617"/>
    </source>
</evidence>
<evidence type="ECO:0000256" key="6">
    <source>
        <dbReference type="ARBA" id="ARBA00023002"/>
    </source>
</evidence>
<dbReference type="SUPFAM" id="SSF48264">
    <property type="entry name" value="Cytochrome P450"/>
    <property type="match status" value="1"/>
</dbReference>